<keyword evidence="5" id="KW-0547">Nucleotide-binding</keyword>
<keyword evidence="3" id="KW-0597">Phosphoprotein</keyword>
<dbReference type="Proteomes" id="UP000787472">
    <property type="component" value="Unassembled WGS sequence"/>
</dbReference>
<feature type="transmembrane region" description="Helical" evidence="9">
    <location>
        <begin position="205"/>
        <end position="223"/>
    </location>
</feature>
<evidence type="ECO:0000313" key="12">
    <source>
        <dbReference type="Proteomes" id="UP000787472"/>
    </source>
</evidence>
<proteinExistence type="predicted"/>
<feature type="transmembrane region" description="Helical" evidence="9">
    <location>
        <begin position="104"/>
        <end position="126"/>
    </location>
</feature>
<dbReference type="EC" id="2.7.13.3" evidence="2"/>
<evidence type="ECO:0000256" key="2">
    <source>
        <dbReference type="ARBA" id="ARBA00012438"/>
    </source>
</evidence>
<keyword evidence="9" id="KW-0472">Membrane</keyword>
<evidence type="ECO:0000256" key="9">
    <source>
        <dbReference type="SAM" id="Phobius"/>
    </source>
</evidence>
<dbReference type="Gene3D" id="3.30.565.10">
    <property type="entry name" value="Histidine kinase-like ATPase, C-terminal domain"/>
    <property type="match status" value="1"/>
</dbReference>
<dbReference type="GO" id="GO:0000155">
    <property type="term" value="F:phosphorelay sensor kinase activity"/>
    <property type="evidence" value="ECO:0007669"/>
    <property type="project" value="InterPro"/>
</dbReference>
<dbReference type="InterPro" id="IPR005467">
    <property type="entry name" value="His_kinase_dom"/>
</dbReference>
<feature type="transmembrane region" description="Helical" evidence="9">
    <location>
        <begin position="138"/>
        <end position="158"/>
    </location>
</feature>
<keyword evidence="7" id="KW-0067">ATP-binding</keyword>
<feature type="transmembrane region" description="Helical" evidence="9">
    <location>
        <begin position="265"/>
        <end position="287"/>
    </location>
</feature>
<dbReference type="GO" id="GO:0005524">
    <property type="term" value="F:ATP binding"/>
    <property type="evidence" value="ECO:0007669"/>
    <property type="project" value="UniProtKB-KW"/>
</dbReference>
<dbReference type="RefSeq" id="WP_167181999.1">
    <property type="nucleotide sequence ID" value="NZ_JAAONZ010000002.1"/>
</dbReference>
<evidence type="ECO:0000313" key="11">
    <source>
        <dbReference type="EMBL" id="NHO64709.1"/>
    </source>
</evidence>
<keyword evidence="12" id="KW-1185">Reference proteome</keyword>
<evidence type="ECO:0000259" key="10">
    <source>
        <dbReference type="PROSITE" id="PS50109"/>
    </source>
</evidence>
<protein>
    <recommendedName>
        <fullName evidence="2">histidine kinase</fullName>
        <ecNumber evidence="2">2.7.13.3</ecNumber>
    </recommendedName>
</protein>
<feature type="transmembrane region" description="Helical" evidence="9">
    <location>
        <begin position="167"/>
        <end position="185"/>
    </location>
</feature>
<feature type="transmembrane region" description="Helical" evidence="9">
    <location>
        <begin position="6"/>
        <end position="25"/>
    </location>
</feature>
<dbReference type="CDD" id="cd00082">
    <property type="entry name" value="HisKA"/>
    <property type="match status" value="1"/>
</dbReference>
<gene>
    <name evidence="11" type="primary">prsK</name>
    <name evidence="11" type="ORF">G8770_04010</name>
</gene>
<dbReference type="SUPFAM" id="SSF55781">
    <property type="entry name" value="GAF domain-like"/>
    <property type="match status" value="1"/>
</dbReference>
<dbReference type="SUPFAM" id="SSF47384">
    <property type="entry name" value="Homodimeric domain of signal transducing histidine kinase"/>
    <property type="match status" value="1"/>
</dbReference>
<dbReference type="PROSITE" id="PS50109">
    <property type="entry name" value="HIS_KIN"/>
    <property type="match status" value="1"/>
</dbReference>
<comment type="catalytic activity">
    <reaction evidence="1">
        <text>ATP + protein L-histidine = ADP + protein N-phospho-L-histidine.</text>
        <dbReference type="EC" id="2.7.13.3"/>
    </reaction>
</comment>
<dbReference type="InterPro" id="IPR003661">
    <property type="entry name" value="HisK_dim/P_dom"/>
</dbReference>
<evidence type="ECO:0000256" key="6">
    <source>
        <dbReference type="ARBA" id="ARBA00022777"/>
    </source>
</evidence>
<dbReference type="SUPFAM" id="SSF55874">
    <property type="entry name" value="ATPase domain of HSP90 chaperone/DNA topoisomerase II/histidine kinase"/>
    <property type="match status" value="1"/>
</dbReference>
<name>A0A9E5JQN3_9GAMM</name>
<dbReference type="EMBL" id="JAAONZ010000002">
    <property type="protein sequence ID" value="NHO64709.1"/>
    <property type="molecule type" value="Genomic_DNA"/>
</dbReference>
<reference evidence="11" key="1">
    <citation type="submission" date="2020-03" db="EMBL/GenBank/DDBJ databases">
        <authorList>
            <person name="Guo F."/>
        </authorList>
    </citation>
    <scope>NUCLEOTIDE SEQUENCE</scope>
    <source>
        <strain evidence="11">JCM 30134</strain>
    </source>
</reference>
<keyword evidence="8" id="KW-0902">Two-component regulatory system</keyword>
<feature type="transmembrane region" description="Helical" evidence="9">
    <location>
        <begin position="64"/>
        <end position="84"/>
    </location>
</feature>
<dbReference type="InterPro" id="IPR036890">
    <property type="entry name" value="HATPase_C_sf"/>
</dbReference>
<sequence>MIYSPGFYSYVLAFLGFFVLTILLMTSSRKKHHGPRLIIASSLSALWALQISLEYYLFNIPSALAASLEWLRYAAWFFFLWGVITSKTRDSSHEVFAYPKGMELAGLIVIALLSYLAVIAPSLTAYTQTLIYVQPRTVQISTLILLNIIGLGLIELIMRNSSDEQRWVVKFLCLGIGSCFAYDFFMYSESLLFEGINGQLWQARGVVNAFTIPLIAVSAARYSKLNLGIHVSRQIVLQSATVVGTGLYLLLMSAMGYYVRYVGGSWGSLLQIMFLFGSGLVLASLLFSHKLRKTLNVLLSKHFYSYKYDYRQKWLEFTHNLANTEGDVPQRSCQAIASLVHSSGALLWCKDQNQRYELLSHWNIPEPEVNYERMLQDLTSLDEFLESSLWVIDMDEFRDKPDKYSPLTLPEWLTSIPNAWLITPFILQNKILGFALLKKSDISTPLNWEDRDLLKMAGQQTAIHLAQYRSETALMEARQFEAYNRLSTYVMHDLKNILAQQSLIISNSEKHRHKQEFVDDVLRTIENSVERMTRLLGQMKRGSRGELNKVVSITQLLSEVVNESKVRNPKPTLTDLPSEEFVSANYSQLKNVFGHLIQNAQEATPDTGRVHLSLTSTETQLQVLISDTGQGMSADFIKERLFKPFDSTKGLMGMGIGAFESKQYINSLGGDIRVQSVNGQGSQFIISLPRQLEVNPDQDDLDNDCENVSEIKDSEQTIQRSFM</sequence>
<dbReference type="InterPro" id="IPR003594">
    <property type="entry name" value="HATPase_dom"/>
</dbReference>
<dbReference type="PANTHER" id="PTHR43065:SF10">
    <property type="entry name" value="PEROXIDE STRESS-ACTIVATED HISTIDINE KINASE MAK3"/>
    <property type="match status" value="1"/>
</dbReference>
<evidence type="ECO:0000256" key="8">
    <source>
        <dbReference type="ARBA" id="ARBA00023012"/>
    </source>
</evidence>
<evidence type="ECO:0000256" key="5">
    <source>
        <dbReference type="ARBA" id="ARBA00022741"/>
    </source>
</evidence>
<dbReference type="NCBIfam" id="TIGR02916">
    <property type="entry name" value="PEP_his_kin"/>
    <property type="match status" value="1"/>
</dbReference>
<dbReference type="SMART" id="SM00387">
    <property type="entry name" value="HATPase_c"/>
    <property type="match status" value="1"/>
</dbReference>
<keyword evidence="6 11" id="KW-0418">Kinase</keyword>
<dbReference type="AlphaFoldDB" id="A0A9E5JQN3"/>
<dbReference type="InterPro" id="IPR004358">
    <property type="entry name" value="Sig_transdc_His_kin-like_C"/>
</dbReference>
<dbReference type="Pfam" id="PF02518">
    <property type="entry name" value="HATPase_c"/>
    <property type="match status" value="1"/>
</dbReference>
<comment type="caution">
    <text evidence="11">The sequence shown here is derived from an EMBL/GenBank/DDBJ whole genome shotgun (WGS) entry which is preliminary data.</text>
</comment>
<dbReference type="InterPro" id="IPR014265">
    <property type="entry name" value="XrtA/PrsK"/>
</dbReference>
<evidence type="ECO:0000256" key="7">
    <source>
        <dbReference type="ARBA" id="ARBA00022840"/>
    </source>
</evidence>
<keyword evidence="9" id="KW-0812">Transmembrane</keyword>
<organism evidence="11 12">
    <name type="scientific">Pseudomaricurvus hydrocarbonicus</name>
    <dbReference type="NCBI Taxonomy" id="1470433"/>
    <lineage>
        <taxon>Bacteria</taxon>
        <taxon>Pseudomonadati</taxon>
        <taxon>Pseudomonadota</taxon>
        <taxon>Gammaproteobacteria</taxon>
        <taxon>Cellvibrionales</taxon>
        <taxon>Cellvibrionaceae</taxon>
        <taxon>Pseudomaricurvus</taxon>
    </lineage>
</organism>
<dbReference type="PRINTS" id="PR00344">
    <property type="entry name" value="BCTRLSENSOR"/>
</dbReference>
<evidence type="ECO:0000256" key="4">
    <source>
        <dbReference type="ARBA" id="ARBA00022679"/>
    </source>
</evidence>
<feature type="transmembrane region" description="Helical" evidence="9">
    <location>
        <begin position="235"/>
        <end position="259"/>
    </location>
</feature>
<evidence type="ECO:0000256" key="1">
    <source>
        <dbReference type="ARBA" id="ARBA00000085"/>
    </source>
</evidence>
<dbReference type="InterPro" id="IPR036097">
    <property type="entry name" value="HisK_dim/P_sf"/>
</dbReference>
<dbReference type="PANTHER" id="PTHR43065">
    <property type="entry name" value="SENSOR HISTIDINE KINASE"/>
    <property type="match status" value="1"/>
</dbReference>
<keyword evidence="9" id="KW-1133">Transmembrane helix</keyword>
<feature type="domain" description="Histidine kinase" evidence="10">
    <location>
        <begin position="489"/>
        <end position="692"/>
    </location>
</feature>
<keyword evidence="4 11" id="KW-0808">Transferase</keyword>
<evidence type="ECO:0000256" key="3">
    <source>
        <dbReference type="ARBA" id="ARBA00022553"/>
    </source>
</evidence>
<accession>A0A9E5JQN3</accession>